<accession>H2XYR4</accession>
<reference evidence="1" key="4">
    <citation type="submission" date="2025-09" db="UniProtKB">
        <authorList>
            <consortium name="Ensembl"/>
        </authorList>
    </citation>
    <scope>IDENTIFICATION</scope>
</reference>
<evidence type="ECO:0000313" key="1">
    <source>
        <dbReference type="Ensembl" id="ENSCINP00000034798.1"/>
    </source>
</evidence>
<keyword evidence="2" id="KW-1185">Reference proteome</keyword>
<dbReference type="HOGENOM" id="CLU_3335278_0_0_1"/>
<proteinExistence type="predicted"/>
<dbReference type="InParanoid" id="H2XYR4"/>
<dbReference type="Proteomes" id="UP000008144">
    <property type="component" value="Chromosome 1"/>
</dbReference>
<name>H2XYR4_CIOIN</name>
<organism evidence="1 2">
    <name type="scientific">Ciona intestinalis</name>
    <name type="common">Transparent sea squirt</name>
    <name type="synonym">Ascidia intestinalis</name>
    <dbReference type="NCBI Taxonomy" id="7719"/>
    <lineage>
        <taxon>Eukaryota</taxon>
        <taxon>Metazoa</taxon>
        <taxon>Chordata</taxon>
        <taxon>Tunicata</taxon>
        <taxon>Ascidiacea</taxon>
        <taxon>Phlebobranchia</taxon>
        <taxon>Cionidae</taxon>
        <taxon>Ciona</taxon>
    </lineage>
</organism>
<reference evidence="1" key="2">
    <citation type="journal article" date="2008" name="Genome Biol.">
        <title>Improved genome assembly and evidence-based global gene model set for the chordate Ciona intestinalis: new insight into intron and operon populations.</title>
        <authorList>
            <person name="Satou Y."/>
            <person name="Mineta K."/>
            <person name="Ogasawara M."/>
            <person name="Sasakura Y."/>
            <person name="Shoguchi E."/>
            <person name="Ueno K."/>
            <person name="Yamada L."/>
            <person name="Matsumoto J."/>
            <person name="Wasserscheid J."/>
            <person name="Dewar K."/>
            <person name="Wiley G.B."/>
            <person name="Macmil S.L."/>
            <person name="Roe B.A."/>
            <person name="Zeller R.W."/>
            <person name="Hastings K.E."/>
            <person name="Lemaire P."/>
            <person name="Lindquist E."/>
            <person name="Endo T."/>
            <person name="Hotta K."/>
            <person name="Inaba K."/>
        </authorList>
    </citation>
    <scope>NUCLEOTIDE SEQUENCE [LARGE SCALE GENOMIC DNA]</scope>
    <source>
        <strain evidence="1">wild type</strain>
    </source>
</reference>
<evidence type="ECO:0000313" key="2">
    <source>
        <dbReference type="Proteomes" id="UP000008144"/>
    </source>
</evidence>
<dbReference type="Ensembl" id="ENSCINT00000033303.1">
    <property type="protein sequence ID" value="ENSCINP00000034798.1"/>
    <property type="gene ID" value="ENSCING00000022469.1"/>
</dbReference>
<protein>
    <submittedName>
        <fullName evidence="1">Uncharacterized protein</fullName>
    </submittedName>
</protein>
<sequence length="38" mass="4387">MVNIKGRENTLYNCVKILCLLTNGKIKRIKNMDHLTPT</sequence>
<reference evidence="2" key="1">
    <citation type="journal article" date="2002" name="Science">
        <title>The draft genome of Ciona intestinalis: insights into chordate and vertebrate origins.</title>
        <authorList>
            <person name="Dehal P."/>
            <person name="Satou Y."/>
            <person name="Campbell R.K."/>
            <person name="Chapman J."/>
            <person name="Degnan B."/>
            <person name="De Tomaso A."/>
            <person name="Davidson B."/>
            <person name="Di Gregorio A."/>
            <person name="Gelpke M."/>
            <person name="Goodstein D.M."/>
            <person name="Harafuji N."/>
            <person name="Hastings K.E."/>
            <person name="Ho I."/>
            <person name="Hotta K."/>
            <person name="Huang W."/>
            <person name="Kawashima T."/>
            <person name="Lemaire P."/>
            <person name="Martinez D."/>
            <person name="Meinertzhagen I.A."/>
            <person name="Necula S."/>
            <person name="Nonaka M."/>
            <person name="Putnam N."/>
            <person name="Rash S."/>
            <person name="Saiga H."/>
            <person name="Satake M."/>
            <person name="Terry A."/>
            <person name="Yamada L."/>
            <person name="Wang H.G."/>
            <person name="Awazu S."/>
            <person name="Azumi K."/>
            <person name="Boore J."/>
            <person name="Branno M."/>
            <person name="Chin-Bow S."/>
            <person name="DeSantis R."/>
            <person name="Doyle S."/>
            <person name="Francino P."/>
            <person name="Keys D.N."/>
            <person name="Haga S."/>
            <person name="Hayashi H."/>
            <person name="Hino K."/>
            <person name="Imai K.S."/>
            <person name="Inaba K."/>
            <person name="Kano S."/>
            <person name="Kobayashi K."/>
            <person name="Kobayashi M."/>
            <person name="Lee B.I."/>
            <person name="Makabe K.W."/>
            <person name="Manohar C."/>
            <person name="Matassi G."/>
            <person name="Medina M."/>
            <person name="Mochizuki Y."/>
            <person name="Mount S."/>
            <person name="Morishita T."/>
            <person name="Miura S."/>
            <person name="Nakayama A."/>
            <person name="Nishizaka S."/>
            <person name="Nomoto H."/>
            <person name="Ohta F."/>
            <person name="Oishi K."/>
            <person name="Rigoutsos I."/>
            <person name="Sano M."/>
            <person name="Sasaki A."/>
            <person name="Sasakura Y."/>
            <person name="Shoguchi E."/>
            <person name="Shin-i T."/>
            <person name="Spagnuolo A."/>
            <person name="Stainier D."/>
            <person name="Suzuki M.M."/>
            <person name="Tassy O."/>
            <person name="Takatori N."/>
            <person name="Tokuoka M."/>
            <person name="Yagi K."/>
            <person name="Yoshizaki F."/>
            <person name="Wada S."/>
            <person name="Zhang C."/>
            <person name="Hyatt P.D."/>
            <person name="Larimer F."/>
            <person name="Detter C."/>
            <person name="Doggett N."/>
            <person name="Glavina T."/>
            <person name="Hawkins T."/>
            <person name="Richardson P."/>
            <person name="Lucas S."/>
            <person name="Kohara Y."/>
            <person name="Levine M."/>
            <person name="Satoh N."/>
            <person name="Rokhsar D.S."/>
        </authorList>
    </citation>
    <scope>NUCLEOTIDE SEQUENCE [LARGE SCALE GENOMIC DNA]</scope>
</reference>
<dbReference type="AlphaFoldDB" id="H2XYR4"/>
<reference evidence="1" key="3">
    <citation type="submission" date="2025-08" db="UniProtKB">
        <authorList>
            <consortium name="Ensembl"/>
        </authorList>
    </citation>
    <scope>IDENTIFICATION</scope>
</reference>
<dbReference type="EMBL" id="EAAA01000057">
    <property type="status" value="NOT_ANNOTATED_CDS"/>
    <property type="molecule type" value="Genomic_DNA"/>
</dbReference>